<comment type="similarity">
    <text evidence="2">Belongs to the GtrA family.</text>
</comment>
<feature type="transmembrane region" description="Helical" evidence="6">
    <location>
        <begin position="90"/>
        <end position="111"/>
    </location>
</feature>
<dbReference type="PANTHER" id="PTHR38459:SF1">
    <property type="entry name" value="PROPHAGE BACTOPRENOL-LINKED GLUCOSE TRANSLOCASE HOMOLOG"/>
    <property type="match status" value="1"/>
</dbReference>
<accession>A0A840YAX8</accession>
<comment type="subcellular location">
    <subcellularLocation>
        <location evidence="1">Membrane</location>
        <topology evidence="1">Multi-pass membrane protein</topology>
    </subcellularLocation>
</comment>
<reference evidence="8 9" key="1">
    <citation type="submission" date="2020-08" db="EMBL/GenBank/DDBJ databases">
        <title>Genomic Encyclopedia of Type Strains, Phase IV (KMG-IV): sequencing the most valuable type-strain genomes for metagenomic binning, comparative biology and taxonomic classification.</title>
        <authorList>
            <person name="Goeker M."/>
        </authorList>
    </citation>
    <scope>NUCLEOTIDE SEQUENCE [LARGE SCALE GENOMIC DNA]</scope>
    <source>
        <strain evidence="8 9">DSM 25622</strain>
    </source>
</reference>
<evidence type="ECO:0000256" key="5">
    <source>
        <dbReference type="ARBA" id="ARBA00023136"/>
    </source>
</evidence>
<organism evidence="8 9">
    <name type="scientific">Muricoccus pecuniae</name>
    <dbReference type="NCBI Taxonomy" id="693023"/>
    <lineage>
        <taxon>Bacteria</taxon>
        <taxon>Pseudomonadati</taxon>
        <taxon>Pseudomonadota</taxon>
        <taxon>Alphaproteobacteria</taxon>
        <taxon>Acetobacterales</taxon>
        <taxon>Roseomonadaceae</taxon>
        <taxon>Muricoccus</taxon>
    </lineage>
</organism>
<dbReference type="GO" id="GO:0000271">
    <property type="term" value="P:polysaccharide biosynthetic process"/>
    <property type="evidence" value="ECO:0007669"/>
    <property type="project" value="InterPro"/>
</dbReference>
<feature type="transmembrane region" description="Helical" evidence="6">
    <location>
        <begin position="50"/>
        <end position="69"/>
    </location>
</feature>
<dbReference type="Proteomes" id="UP000580654">
    <property type="component" value="Unassembled WGS sequence"/>
</dbReference>
<keyword evidence="4 6" id="KW-1133">Transmembrane helix</keyword>
<sequence length="148" mass="15729">MLNAAILDRLLPPSRRALAAEFVRFGAVGTAGFVVDSLVLLLVLGMGAGLYGGRLISYVAAATTTFALNRAWTFRSAQRTATGAATGRQWLLFLLVNLLGFAANYGTYAVLVTHLPLAAAYPVLAVAVGALAGMGSNFFLSRRYVFRR</sequence>
<evidence type="ECO:0000313" key="8">
    <source>
        <dbReference type="EMBL" id="MBB5695859.1"/>
    </source>
</evidence>
<feature type="transmembrane region" description="Helical" evidence="6">
    <location>
        <begin position="117"/>
        <end position="140"/>
    </location>
</feature>
<gene>
    <name evidence="8" type="ORF">FHS87_003927</name>
</gene>
<keyword evidence="5 6" id="KW-0472">Membrane</keyword>
<feature type="domain" description="GtrA/DPMS transmembrane" evidence="7">
    <location>
        <begin position="24"/>
        <end position="146"/>
    </location>
</feature>
<comment type="caution">
    <text evidence="8">The sequence shown here is derived from an EMBL/GenBank/DDBJ whole genome shotgun (WGS) entry which is preliminary data.</text>
</comment>
<name>A0A840YAX8_9PROT</name>
<evidence type="ECO:0000256" key="2">
    <source>
        <dbReference type="ARBA" id="ARBA00009399"/>
    </source>
</evidence>
<feature type="transmembrane region" description="Helical" evidence="6">
    <location>
        <begin position="21"/>
        <end position="44"/>
    </location>
</feature>
<dbReference type="InterPro" id="IPR007267">
    <property type="entry name" value="GtrA_DPMS_TM"/>
</dbReference>
<dbReference type="InterPro" id="IPR051401">
    <property type="entry name" value="GtrA_CellWall_Glycosyl"/>
</dbReference>
<dbReference type="AlphaFoldDB" id="A0A840YAX8"/>
<dbReference type="RefSeq" id="WP_184521045.1">
    <property type="nucleotide sequence ID" value="NZ_JACIJD010000024.1"/>
</dbReference>
<dbReference type="GO" id="GO:0005886">
    <property type="term" value="C:plasma membrane"/>
    <property type="evidence" value="ECO:0007669"/>
    <property type="project" value="TreeGrafter"/>
</dbReference>
<keyword evidence="3 6" id="KW-0812">Transmembrane</keyword>
<evidence type="ECO:0000256" key="3">
    <source>
        <dbReference type="ARBA" id="ARBA00022692"/>
    </source>
</evidence>
<evidence type="ECO:0000259" key="7">
    <source>
        <dbReference type="Pfam" id="PF04138"/>
    </source>
</evidence>
<dbReference type="Pfam" id="PF04138">
    <property type="entry name" value="GtrA_DPMS_TM"/>
    <property type="match status" value="1"/>
</dbReference>
<proteinExistence type="inferred from homology"/>
<evidence type="ECO:0000256" key="4">
    <source>
        <dbReference type="ARBA" id="ARBA00022989"/>
    </source>
</evidence>
<dbReference type="EMBL" id="JACIJD010000024">
    <property type="protein sequence ID" value="MBB5695859.1"/>
    <property type="molecule type" value="Genomic_DNA"/>
</dbReference>
<keyword evidence="9" id="KW-1185">Reference proteome</keyword>
<evidence type="ECO:0000256" key="1">
    <source>
        <dbReference type="ARBA" id="ARBA00004141"/>
    </source>
</evidence>
<protein>
    <submittedName>
        <fullName evidence="8">Putative flippase GtrA</fullName>
    </submittedName>
</protein>
<evidence type="ECO:0000256" key="6">
    <source>
        <dbReference type="SAM" id="Phobius"/>
    </source>
</evidence>
<dbReference type="PANTHER" id="PTHR38459">
    <property type="entry name" value="PROPHAGE BACTOPRENOL-LINKED GLUCOSE TRANSLOCASE HOMOLOG"/>
    <property type="match status" value="1"/>
</dbReference>
<evidence type="ECO:0000313" key="9">
    <source>
        <dbReference type="Proteomes" id="UP000580654"/>
    </source>
</evidence>